<organism evidence="1 2">
    <name type="scientific">Perkinsus olseni</name>
    <name type="common">Perkinsus atlanticus</name>
    <dbReference type="NCBI Taxonomy" id="32597"/>
    <lineage>
        <taxon>Eukaryota</taxon>
        <taxon>Sar</taxon>
        <taxon>Alveolata</taxon>
        <taxon>Perkinsozoa</taxon>
        <taxon>Perkinsea</taxon>
        <taxon>Perkinsida</taxon>
        <taxon>Perkinsidae</taxon>
        <taxon>Perkinsus</taxon>
    </lineage>
</organism>
<dbReference type="OrthoDB" id="10341389at2759"/>
<protein>
    <submittedName>
        <fullName evidence="1">Electron carrier</fullName>
    </submittedName>
</protein>
<dbReference type="EMBL" id="JABANP010000003">
    <property type="protein sequence ID" value="KAF4697446.1"/>
    <property type="molecule type" value="Genomic_DNA"/>
</dbReference>
<gene>
    <name evidence="1" type="primary">DRE2_1</name>
    <name evidence="1" type="ORF">FOZ60_007531</name>
</gene>
<dbReference type="AlphaFoldDB" id="A0A7J6PNZ5"/>
<reference evidence="1 2" key="1">
    <citation type="submission" date="2020-04" db="EMBL/GenBank/DDBJ databases">
        <title>Perkinsus olseni comparative genomics.</title>
        <authorList>
            <person name="Bogema D.R."/>
        </authorList>
    </citation>
    <scope>NUCLEOTIDE SEQUENCE [LARGE SCALE GENOMIC DNA]</scope>
    <source>
        <strain evidence="1">00978-12</strain>
    </source>
</reference>
<evidence type="ECO:0000313" key="1">
    <source>
        <dbReference type="EMBL" id="KAF4697446.1"/>
    </source>
</evidence>
<name>A0A7J6PNZ5_PEROL</name>
<sequence>MSTTGEDFNTVIAGYKALSDEELAEDPTTNLSIITELYKGCEDYVDYKAVQERLVRLAATKIAKDIDPLATVNDDELDELRHRLWQKDANLGHISTTTTLSTPIVDYNYSGEVLEVNIAEDKEDGLRASTPDFLKHGLLRLRYTPTIANNVLTTYDMKLQKIRLRNVPVVSSVCWDTIKQYGLDTNYAQLDDLGKLVRWSVVEGFLTVEGFWPYSTTGHILGLSPLRHDRELAVVDDYFIPIAVHHAYQRLYTYYKSIFLSTIKRGATAANDYGIVDRLQSLSSTMSRIYYHYEGYLQLLVADTIDDVVDIEALRLAELGVYYKSPDESGTTMKD</sequence>
<proteinExistence type="predicted"/>
<comment type="caution">
    <text evidence="1">The sequence shown here is derived from an EMBL/GenBank/DDBJ whole genome shotgun (WGS) entry which is preliminary data.</text>
</comment>
<accession>A0A7J6PNZ5</accession>
<evidence type="ECO:0000313" key="2">
    <source>
        <dbReference type="Proteomes" id="UP000541610"/>
    </source>
</evidence>
<dbReference type="Proteomes" id="UP000541610">
    <property type="component" value="Unassembled WGS sequence"/>
</dbReference>